<keyword evidence="3" id="KW-0347">Helicase</keyword>
<keyword evidence="3" id="KW-0413">Isomerase</keyword>
<keyword evidence="6" id="KW-1185">Reference proteome</keyword>
<dbReference type="InterPro" id="IPR027417">
    <property type="entry name" value="P-loop_NTPase"/>
</dbReference>
<evidence type="ECO:0000313" key="6">
    <source>
        <dbReference type="Proteomes" id="UP001528823"/>
    </source>
</evidence>
<dbReference type="EMBL" id="JAPMOU010000101">
    <property type="protein sequence ID" value="MDE1465913.1"/>
    <property type="molecule type" value="Genomic_DNA"/>
</dbReference>
<dbReference type="Pfam" id="PF13245">
    <property type="entry name" value="AAA_19"/>
    <property type="match status" value="1"/>
</dbReference>
<accession>A0ABT5UKJ6</accession>
<evidence type="ECO:0000259" key="4">
    <source>
        <dbReference type="SMART" id="SM00382"/>
    </source>
</evidence>
<dbReference type="InterPro" id="IPR010994">
    <property type="entry name" value="RuvA_2-like"/>
</dbReference>
<dbReference type="PANTHER" id="PTHR43788:SF6">
    <property type="entry name" value="DNA HELICASE B"/>
    <property type="match status" value="1"/>
</dbReference>
<dbReference type="InterPro" id="IPR006345">
    <property type="entry name" value="RecD2"/>
</dbReference>
<keyword evidence="3" id="KW-0238">DNA-binding</keyword>
<dbReference type="Pfam" id="PF23139">
    <property type="entry name" value="OB_YrrC"/>
    <property type="match status" value="1"/>
</dbReference>
<dbReference type="Proteomes" id="UP001528823">
    <property type="component" value="Unassembled WGS sequence"/>
</dbReference>
<dbReference type="PANTHER" id="PTHR43788">
    <property type="entry name" value="DNA2/NAM7 HELICASE FAMILY MEMBER"/>
    <property type="match status" value="1"/>
</dbReference>
<comment type="similarity">
    <text evidence="3">Belongs to the RecD family. RecD2 subfamily.</text>
</comment>
<keyword evidence="2 3" id="KW-0067">ATP-binding</keyword>
<comment type="function">
    <text evidence="3">DNA-dependent ATPase and ATP-dependent 5'-3' DNA helicase. Has no activity on blunt DNA or DNA with 3'-overhangs, requires at least 10 bases of 5'-ssDNA for helicase activity.</text>
</comment>
<dbReference type="CDD" id="cd17933">
    <property type="entry name" value="DEXSc_RecD-like"/>
    <property type="match status" value="1"/>
</dbReference>
<evidence type="ECO:0000256" key="1">
    <source>
        <dbReference type="ARBA" id="ARBA00022741"/>
    </source>
</evidence>
<proteinExistence type="inferred from homology"/>
<protein>
    <recommendedName>
        <fullName evidence="3">ATP-dependent RecD2 DNA helicase</fullName>
        <ecNumber evidence="3">5.6.2.3</ecNumber>
    </recommendedName>
    <alternativeName>
        <fullName evidence="3">DNA 5'-3' helicase subunit RecD2</fullName>
    </alternativeName>
</protein>
<organism evidence="5 6">
    <name type="scientific">Spartinivicinus poritis</name>
    <dbReference type="NCBI Taxonomy" id="2994640"/>
    <lineage>
        <taxon>Bacteria</taxon>
        <taxon>Pseudomonadati</taxon>
        <taxon>Pseudomonadota</taxon>
        <taxon>Gammaproteobacteria</taxon>
        <taxon>Oceanospirillales</taxon>
        <taxon>Zooshikellaceae</taxon>
        <taxon>Spartinivicinus</taxon>
    </lineage>
</organism>
<dbReference type="InterPro" id="IPR050534">
    <property type="entry name" value="Coronavir_polyprotein_1ab"/>
</dbReference>
<dbReference type="SUPFAM" id="SSF52540">
    <property type="entry name" value="P-loop containing nucleoside triphosphate hydrolases"/>
    <property type="match status" value="2"/>
</dbReference>
<keyword evidence="1 3" id="KW-0547">Nucleotide-binding</keyword>
<dbReference type="EC" id="5.6.2.3" evidence="3"/>
<comment type="catalytic activity">
    <reaction evidence="3">
        <text>ATP + H2O = ADP + phosphate + H(+)</text>
        <dbReference type="Rhea" id="RHEA:13065"/>
        <dbReference type="ChEBI" id="CHEBI:15377"/>
        <dbReference type="ChEBI" id="CHEBI:15378"/>
        <dbReference type="ChEBI" id="CHEBI:30616"/>
        <dbReference type="ChEBI" id="CHEBI:43474"/>
        <dbReference type="ChEBI" id="CHEBI:456216"/>
        <dbReference type="EC" id="5.6.2.3"/>
    </reaction>
</comment>
<sequence length="717" mass="78894">MSGPVERVTFHSEASGFFVIRVKVKGQRDLVTVTGNTPSITAGEYIEATGIWINDPKHGVQFQAKTIKTIVPTTLEGIEKYLGSGMVKGIGPHFAKRLVKTFGEAVFDVIEQTPERLLELEGIGKKRQVKITSAWAEQKVVRDIMVFLQSHGVGTSRAVRIYKTYGDQAVQKVQENPYQLALDIHGIGFKTADQIAQNIGIAPTSLIRAQAGLRHTLQEFSSQGHCAQPVQDLLKAAESLLEIPQPILSEALAKEIAEERLKPDQINEQEVVFLTPLYRAEQGVANHAQRLLQGQTPWGSIDIDAAIQWVEQKNDITLSSSQRSAVETAVNHKCCVITGGPGVGKTTTVNSILKIIKAKKASVLLCAPTGRAAKRLSESTGLEALTIHRLLEFDPSAFDFKRNQDNPLETDCLIIDETSMVDVVLMNQLLRAVPDDAAVLLVGDVDQLPSVGPGSVLADFIESGQIPVARLTEIFRQAATSKIITSAHAINRGKPPYPSKKGEDTDFFYITVDSAEAAQAMLMKVVTERLPKRYDFHPIDDIQVLCPMNRGGLGARSLNIALQSQLNGDQHPQVTRFGWTYAPGDKVIQTINNYDKEAFNGDIGRVQQVDLEENQLWVDFEGRQVEYAFNELDELSLAYATTIHKSQGSEYPCVVIPMTMQHFMLLERNLLYTGVTRGKQMVVLIGEAKAVAMASKRLTSAKRLTNLVNQLQLAKIG</sequence>
<dbReference type="SMART" id="SM00382">
    <property type="entry name" value="AAA"/>
    <property type="match status" value="1"/>
</dbReference>
<dbReference type="Gene3D" id="1.10.10.2220">
    <property type="match status" value="1"/>
</dbReference>
<feature type="domain" description="AAA+ ATPase" evidence="4">
    <location>
        <begin position="331"/>
        <end position="453"/>
    </location>
</feature>
<name>A0ABT5UKJ6_9GAMM</name>
<evidence type="ECO:0000256" key="3">
    <source>
        <dbReference type="HAMAP-Rule" id="MF_01488"/>
    </source>
</evidence>
<dbReference type="RefSeq" id="WP_274692213.1">
    <property type="nucleotide sequence ID" value="NZ_JAPMOU010000101.1"/>
</dbReference>
<dbReference type="Gene3D" id="3.40.50.300">
    <property type="entry name" value="P-loop containing nucleotide triphosphate hydrolases"/>
    <property type="match status" value="2"/>
</dbReference>
<dbReference type="SUPFAM" id="SSF47781">
    <property type="entry name" value="RuvA domain 2-like"/>
    <property type="match status" value="1"/>
</dbReference>
<evidence type="ECO:0000313" key="5">
    <source>
        <dbReference type="EMBL" id="MDE1465913.1"/>
    </source>
</evidence>
<dbReference type="Pfam" id="PF13538">
    <property type="entry name" value="UvrD_C_2"/>
    <property type="match status" value="1"/>
</dbReference>
<comment type="caution">
    <text evidence="5">The sequence shown here is derived from an EMBL/GenBank/DDBJ whole genome shotgun (WGS) entry which is preliminary data.</text>
</comment>
<dbReference type="Gene3D" id="1.10.150.20">
    <property type="entry name" value="5' to 3' exonuclease, C-terminal subdomain"/>
    <property type="match status" value="1"/>
</dbReference>
<dbReference type="InterPro" id="IPR029493">
    <property type="entry name" value="RecD2-like_HHH"/>
</dbReference>
<dbReference type="Pfam" id="PF18335">
    <property type="entry name" value="SH3_13"/>
    <property type="match status" value="1"/>
</dbReference>
<dbReference type="InterPro" id="IPR003593">
    <property type="entry name" value="AAA+_ATPase"/>
</dbReference>
<dbReference type="HAMAP" id="MF_01488">
    <property type="entry name" value="RecD2"/>
    <property type="match status" value="1"/>
</dbReference>
<dbReference type="InterPro" id="IPR027785">
    <property type="entry name" value="UvrD-like_helicase_C"/>
</dbReference>
<dbReference type="Pfam" id="PF14520">
    <property type="entry name" value="HHH_5"/>
    <property type="match status" value="1"/>
</dbReference>
<dbReference type="Pfam" id="PF14490">
    <property type="entry name" value="HHH_RecD2"/>
    <property type="match status" value="1"/>
</dbReference>
<keyword evidence="3" id="KW-0378">Hydrolase</keyword>
<dbReference type="InterPro" id="IPR055446">
    <property type="entry name" value="RecD2_N_OB"/>
</dbReference>
<reference evidence="5 6" key="1">
    <citation type="submission" date="2022-11" db="EMBL/GenBank/DDBJ databases">
        <title>Spartinivicinus poritis sp. nov., isolated from scleractinian coral Porites lutea.</title>
        <authorList>
            <person name="Zhang G."/>
            <person name="Cai L."/>
            <person name="Wei Q."/>
        </authorList>
    </citation>
    <scope>NUCLEOTIDE SEQUENCE [LARGE SCALE GENOMIC DNA]</scope>
    <source>
        <strain evidence="5 6">A2-2</strain>
    </source>
</reference>
<dbReference type="Gene3D" id="2.30.30.940">
    <property type="match status" value="1"/>
</dbReference>
<feature type="binding site" evidence="3">
    <location>
        <begin position="342"/>
        <end position="346"/>
    </location>
    <ligand>
        <name>ATP</name>
        <dbReference type="ChEBI" id="CHEBI:30616"/>
    </ligand>
</feature>
<dbReference type="NCBIfam" id="TIGR01448">
    <property type="entry name" value="recD_rel"/>
    <property type="match status" value="1"/>
</dbReference>
<gene>
    <name evidence="3" type="primary">recD2</name>
    <name evidence="5" type="ORF">ORQ98_28520</name>
</gene>
<dbReference type="CDD" id="cd18809">
    <property type="entry name" value="SF1_C_RecD"/>
    <property type="match status" value="1"/>
</dbReference>
<evidence type="ECO:0000256" key="2">
    <source>
        <dbReference type="ARBA" id="ARBA00022840"/>
    </source>
</evidence>
<dbReference type="InterPro" id="IPR041451">
    <property type="entry name" value="RecD2_SH13"/>
</dbReference>